<evidence type="ECO:0000313" key="3">
    <source>
        <dbReference type="Proteomes" id="UP000730618"/>
    </source>
</evidence>
<dbReference type="PANTHER" id="PTHR21310">
    <property type="entry name" value="AMINOGLYCOSIDE PHOSPHOTRANSFERASE-RELATED-RELATED"/>
    <property type="match status" value="1"/>
</dbReference>
<feature type="domain" description="Aminoglycoside phosphotransferase" evidence="1">
    <location>
        <begin position="21"/>
        <end position="200"/>
    </location>
</feature>
<name>A0ABN7TG20_9BACL</name>
<comment type="caution">
    <text evidence="2">The sequence shown here is derived from an EMBL/GenBank/DDBJ whole genome shotgun (WGS) entry which is preliminary data.</text>
</comment>
<dbReference type="Proteomes" id="UP000730618">
    <property type="component" value="Unassembled WGS sequence"/>
</dbReference>
<dbReference type="InterPro" id="IPR051678">
    <property type="entry name" value="AGP_Transferase"/>
</dbReference>
<keyword evidence="3" id="KW-1185">Reference proteome</keyword>
<evidence type="ECO:0000259" key="1">
    <source>
        <dbReference type="Pfam" id="PF01636"/>
    </source>
</evidence>
<gene>
    <name evidence="2" type="ORF">PAECIP111802_01244</name>
</gene>
<dbReference type="Pfam" id="PF01636">
    <property type="entry name" value="APH"/>
    <property type="match status" value="1"/>
</dbReference>
<proteinExistence type="predicted"/>
<protein>
    <recommendedName>
        <fullName evidence="1">Aminoglycoside phosphotransferase domain-containing protein</fullName>
    </recommendedName>
</protein>
<dbReference type="InterPro" id="IPR002575">
    <property type="entry name" value="Aminoglycoside_PTrfase"/>
</dbReference>
<organism evidence="2 3">
    <name type="scientific">Paenibacillus allorhizosphaerae</name>
    <dbReference type="NCBI Taxonomy" id="2849866"/>
    <lineage>
        <taxon>Bacteria</taxon>
        <taxon>Bacillati</taxon>
        <taxon>Bacillota</taxon>
        <taxon>Bacilli</taxon>
        <taxon>Bacillales</taxon>
        <taxon>Paenibacillaceae</taxon>
        <taxon>Paenibacillus</taxon>
    </lineage>
</organism>
<evidence type="ECO:0000313" key="2">
    <source>
        <dbReference type="EMBL" id="CAG7626381.1"/>
    </source>
</evidence>
<sequence length="283" mass="31965">MSIKFGAKIGEGKGSEVFEWENEHKIVKLAKPNTNRYSINLEYENSRLAWQHGLPVPRPFAVVDIDGRPGIVFERVYGEPLMKRFMNQIVNRSFSGEDALSTGENDFVRITARILYDIHQRSNVPLPSQRHIIKRAIESAAYLTADEKSAVLAILDALPEKKQLCHGDPNPGNILIRDGKGIVIDWVCAATGNPEADLAEYIIMIRYAVLLSYFPKLPGEAVAYFDTIRESIVTIFMDEYSKMSGTTYDDIDAWIAPIAARKLTADVCEAERNLLLHEIRRRL</sequence>
<reference evidence="2 3" key="1">
    <citation type="submission" date="2021-06" db="EMBL/GenBank/DDBJ databases">
        <authorList>
            <person name="Criscuolo A."/>
        </authorList>
    </citation>
    <scope>NUCLEOTIDE SEQUENCE [LARGE SCALE GENOMIC DNA]</scope>
    <source>
        <strain evidence="3">CIP 111802</strain>
    </source>
</reference>
<dbReference type="EMBL" id="CAJVCE010000003">
    <property type="protein sequence ID" value="CAG7626381.1"/>
    <property type="molecule type" value="Genomic_DNA"/>
</dbReference>
<accession>A0ABN7TG20</accession>
<dbReference type="RefSeq" id="WP_218097600.1">
    <property type="nucleotide sequence ID" value="NZ_CAJVCE010000003.1"/>
</dbReference>